<accession>G3X2F6</accession>
<organism evidence="4 5">
    <name type="scientific">Sarcophilus harrisii</name>
    <name type="common">Tasmanian devil</name>
    <name type="synonym">Sarcophilus laniarius</name>
    <dbReference type="NCBI Taxonomy" id="9305"/>
    <lineage>
        <taxon>Eukaryota</taxon>
        <taxon>Metazoa</taxon>
        <taxon>Chordata</taxon>
        <taxon>Craniata</taxon>
        <taxon>Vertebrata</taxon>
        <taxon>Euteleostomi</taxon>
        <taxon>Mammalia</taxon>
        <taxon>Metatheria</taxon>
        <taxon>Dasyuromorphia</taxon>
        <taxon>Dasyuridae</taxon>
        <taxon>Sarcophilus</taxon>
    </lineage>
</organism>
<evidence type="ECO:0000259" key="3">
    <source>
        <dbReference type="PROSITE" id="PS51455"/>
    </source>
</evidence>
<keyword evidence="1" id="KW-0808">Transferase</keyword>
<keyword evidence="1" id="KW-0547">Nucleotide-binding</keyword>
<dbReference type="InterPro" id="IPR023610">
    <property type="entry name" value="PInositol-4/5-P-5/4-kinase"/>
</dbReference>
<keyword evidence="1" id="KW-0418">Kinase</keyword>
<dbReference type="Gene3D" id="3.30.810.10">
    <property type="entry name" value="2-Layer Sandwich"/>
    <property type="match status" value="1"/>
</dbReference>
<keyword evidence="5" id="KW-1185">Reference proteome</keyword>
<dbReference type="FunCoup" id="G3X2F6">
    <property type="interactions" value="651"/>
</dbReference>
<reference evidence="4" key="2">
    <citation type="submission" date="2025-08" db="UniProtKB">
        <authorList>
            <consortium name="Ensembl"/>
        </authorList>
    </citation>
    <scope>IDENTIFICATION</scope>
</reference>
<dbReference type="GO" id="GO:0005524">
    <property type="term" value="F:ATP binding"/>
    <property type="evidence" value="ECO:0007669"/>
    <property type="project" value="UniProtKB-UniRule"/>
</dbReference>
<dbReference type="GeneID" id="100921742"/>
<dbReference type="AlphaFoldDB" id="G3X2F6"/>
<dbReference type="Proteomes" id="UP000007648">
    <property type="component" value="Unassembled WGS sequence"/>
</dbReference>
<dbReference type="InterPro" id="IPR027484">
    <property type="entry name" value="PInositol-4-P-5-kinase_N"/>
</dbReference>
<keyword evidence="1" id="KW-0067">ATP-binding</keyword>
<gene>
    <name evidence="4" type="primary">PIP5KL1</name>
</gene>
<dbReference type="GO" id="GO:0005886">
    <property type="term" value="C:plasma membrane"/>
    <property type="evidence" value="ECO:0007669"/>
    <property type="project" value="TreeGrafter"/>
</dbReference>
<sequence length="584" mass="67457">MRPRKMRREQRQAAATGRTHESKPDLWIPAPAPRKREESQASRLRAFAHLHPHPQRSVSPASQSGAAERNEAGNAQPEALRRRDWGWEPGAGPVDRRAGQRIRARPGGGALGPLPQGAMVERPLEHYETPALRVFSRQVQPSLGRRWPTPREFQPKLSKVRQGYPCACPQESNPSNRSGYPHNTQSDNLFRRFLWRIRERWKLLGLFEIDSGHEHYKLTCMIKTGLHHAIQLSIDHPSRQPLKEEDYSSVVTQTHEGFEMDTMAGPVFAHLRHFLGLAEKDYQNSLSSKSCFLQFISNSKSKANFFLTHDKRFFLKTQEKREIQFLLSKLALYIHHLHEYPHSLLVKFLGIHSIKVAQGKKKYFIIMQSVFYPDERISERYDIKGCQVNRWTEPLLSESQIIVVLKDLNFEGHTISLGSHRSWFLKQIELDTAFLRDLNVLDYSLLVAFQKLHSDEKQQSKNILTRIARSVHGAWGEASTVPYLAPEAVTKRLKTDHPSTKRGSYNLLAHNCRLLPDAHNALHTLDGPEHRYFIGIIDFFTVYNLRKRIEFLWKSLLHPSQSFSTVNPAHYASRLYRWVDAHTV</sequence>
<reference evidence="4 5" key="1">
    <citation type="journal article" date="2011" name="Proc. Natl. Acad. Sci. U.S.A.">
        <title>Genetic diversity and population structure of the endangered marsupial Sarcophilus harrisii (Tasmanian devil).</title>
        <authorList>
            <person name="Miller W."/>
            <person name="Hayes V.M."/>
            <person name="Ratan A."/>
            <person name="Petersen D.C."/>
            <person name="Wittekindt N.E."/>
            <person name="Miller J."/>
            <person name="Walenz B."/>
            <person name="Knight J."/>
            <person name="Qi J."/>
            <person name="Zhao F."/>
            <person name="Wang Q."/>
            <person name="Bedoya-Reina O.C."/>
            <person name="Katiyar N."/>
            <person name="Tomsho L.P."/>
            <person name="Kasson L.M."/>
            <person name="Hardie R.A."/>
            <person name="Woodbridge P."/>
            <person name="Tindall E.A."/>
            <person name="Bertelsen M.F."/>
            <person name="Dixon D."/>
            <person name="Pyecroft S."/>
            <person name="Helgen K.M."/>
            <person name="Lesk A.M."/>
            <person name="Pringle T.H."/>
            <person name="Patterson N."/>
            <person name="Zhang Y."/>
            <person name="Kreiss A."/>
            <person name="Woods G.M."/>
            <person name="Jones M.E."/>
            <person name="Schuster S.C."/>
        </authorList>
    </citation>
    <scope>NUCLEOTIDE SEQUENCE [LARGE SCALE GENOMIC DNA]</scope>
</reference>
<evidence type="ECO:0000313" key="4">
    <source>
        <dbReference type="Ensembl" id="ENSSHAP00000021861.2"/>
    </source>
</evidence>
<dbReference type="InParanoid" id="G3X2F6"/>
<dbReference type="SUPFAM" id="SSF56104">
    <property type="entry name" value="SAICAR synthase-like"/>
    <property type="match status" value="1"/>
</dbReference>
<dbReference type="CTD" id="138429"/>
<reference evidence="4" key="3">
    <citation type="submission" date="2025-09" db="UniProtKB">
        <authorList>
            <consortium name="Ensembl"/>
        </authorList>
    </citation>
    <scope>IDENTIFICATION</scope>
</reference>
<name>G3X2F6_SARHA</name>
<dbReference type="RefSeq" id="XP_031810562.1">
    <property type="nucleotide sequence ID" value="XM_031954702.1"/>
</dbReference>
<dbReference type="GO" id="GO:0016308">
    <property type="term" value="F:1-phosphatidylinositol-4-phosphate 5-kinase activity"/>
    <property type="evidence" value="ECO:0007669"/>
    <property type="project" value="TreeGrafter"/>
</dbReference>
<dbReference type="PANTHER" id="PTHR23086:SF46">
    <property type="entry name" value="PHOSPHATIDYLINOSITOL 4-PHOSPHATE 5-KINASE-LIKE PROTEIN 1"/>
    <property type="match status" value="1"/>
</dbReference>
<evidence type="ECO:0000256" key="2">
    <source>
        <dbReference type="SAM" id="MobiDB-lite"/>
    </source>
</evidence>
<feature type="compositionally biased region" description="Polar residues" evidence="2">
    <location>
        <begin position="56"/>
        <end position="65"/>
    </location>
</feature>
<dbReference type="PANTHER" id="PTHR23086">
    <property type="entry name" value="PHOSPHATIDYLINOSITOL-4-PHOSPHATE 5-KINASE"/>
    <property type="match status" value="1"/>
</dbReference>
<dbReference type="CDD" id="cd17304">
    <property type="entry name" value="PIPKc_PIP5KL1"/>
    <property type="match status" value="1"/>
</dbReference>
<dbReference type="SMART" id="SM00330">
    <property type="entry name" value="PIPKc"/>
    <property type="match status" value="1"/>
</dbReference>
<feature type="domain" description="PIPK" evidence="3">
    <location>
        <begin position="199"/>
        <end position="583"/>
    </location>
</feature>
<dbReference type="Gene3D" id="3.30.800.10">
    <property type="entry name" value="Phosphatidylinositol Phosphate Kinase II Beta"/>
    <property type="match status" value="1"/>
</dbReference>
<evidence type="ECO:0000313" key="5">
    <source>
        <dbReference type="Proteomes" id="UP000007648"/>
    </source>
</evidence>
<dbReference type="GeneTree" id="ENSGT00940000158633"/>
<feature type="region of interest" description="Disordered" evidence="2">
    <location>
        <begin position="1"/>
        <end position="115"/>
    </location>
</feature>
<proteinExistence type="predicted"/>
<dbReference type="PROSITE" id="PS51455">
    <property type="entry name" value="PIPK"/>
    <property type="match status" value="1"/>
</dbReference>
<dbReference type="InterPro" id="IPR027483">
    <property type="entry name" value="PInositol-4-P-4/5-kinase_C_sf"/>
</dbReference>
<dbReference type="GO" id="GO:0046854">
    <property type="term" value="P:phosphatidylinositol phosphate biosynthetic process"/>
    <property type="evidence" value="ECO:0007669"/>
    <property type="project" value="TreeGrafter"/>
</dbReference>
<evidence type="ECO:0000256" key="1">
    <source>
        <dbReference type="PROSITE-ProRule" id="PRU00781"/>
    </source>
</evidence>
<dbReference type="Ensembl" id="ENSSHAT00000022036.2">
    <property type="protein sequence ID" value="ENSSHAP00000021861.2"/>
    <property type="gene ID" value="ENSSHAG00000018505.2"/>
</dbReference>
<protein>
    <submittedName>
        <fullName evidence="4">Phosphatidylinositol-4-phosphate 5-kinase like 1</fullName>
    </submittedName>
</protein>
<dbReference type="InterPro" id="IPR002498">
    <property type="entry name" value="PInositol-4-P-4/5-kinase_core"/>
</dbReference>
<dbReference type="Pfam" id="PF01504">
    <property type="entry name" value="PIP5K"/>
    <property type="match status" value="1"/>
</dbReference>